<evidence type="ECO:0000256" key="1">
    <source>
        <dbReference type="SAM" id="MobiDB-lite"/>
    </source>
</evidence>
<feature type="region of interest" description="Disordered" evidence="1">
    <location>
        <begin position="672"/>
        <end position="756"/>
    </location>
</feature>
<gene>
    <name evidence="2" type="ORF">NFC73_11455</name>
</gene>
<dbReference type="RefSeq" id="WP_254750263.1">
    <property type="nucleotide sequence ID" value="NZ_JANCLV010000006.1"/>
</dbReference>
<name>A0ABT1LPE9_9MICC</name>
<evidence type="ECO:0000313" key="2">
    <source>
        <dbReference type="EMBL" id="MCP9000340.1"/>
    </source>
</evidence>
<dbReference type="EMBL" id="JANCLV010000006">
    <property type="protein sequence ID" value="MCP9000340.1"/>
    <property type="molecule type" value="Genomic_DNA"/>
</dbReference>
<feature type="region of interest" description="Disordered" evidence="1">
    <location>
        <begin position="177"/>
        <end position="208"/>
    </location>
</feature>
<keyword evidence="3" id="KW-1185">Reference proteome</keyword>
<accession>A0ABT1LPE9</accession>
<proteinExistence type="predicted"/>
<dbReference type="Proteomes" id="UP001524318">
    <property type="component" value="Unassembled WGS sequence"/>
</dbReference>
<reference evidence="2 3" key="1">
    <citation type="submission" date="2022-06" db="EMBL/GenBank/DDBJ databases">
        <title>Pseudarthrobacter sp. strain RMG13 Genome sequencing and assembly.</title>
        <authorList>
            <person name="Kim I."/>
        </authorList>
    </citation>
    <scope>NUCLEOTIDE SEQUENCE [LARGE SCALE GENOMIC DNA]</scope>
    <source>
        <strain evidence="2 3">RMG13</strain>
    </source>
</reference>
<evidence type="ECO:0000313" key="3">
    <source>
        <dbReference type="Proteomes" id="UP001524318"/>
    </source>
</evidence>
<protein>
    <submittedName>
        <fullName evidence="2">Uncharacterized protein</fullName>
    </submittedName>
</protein>
<organism evidence="2 3">
    <name type="scientific">Pseudarthrobacter humi</name>
    <dbReference type="NCBI Taxonomy" id="2952523"/>
    <lineage>
        <taxon>Bacteria</taxon>
        <taxon>Bacillati</taxon>
        <taxon>Actinomycetota</taxon>
        <taxon>Actinomycetes</taxon>
        <taxon>Micrococcales</taxon>
        <taxon>Micrococcaceae</taxon>
        <taxon>Pseudarthrobacter</taxon>
    </lineage>
</organism>
<feature type="compositionally biased region" description="Gly residues" evidence="1">
    <location>
        <begin position="719"/>
        <end position="734"/>
    </location>
</feature>
<feature type="compositionally biased region" description="Basic and acidic residues" evidence="1">
    <location>
        <begin position="696"/>
        <end position="718"/>
    </location>
</feature>
<comment type="caution">
    <text evidence="2">The sequence shown here is derived from an EMBL/GenBank/DDBJ whole genome shotgun (WGS) entry which is preliminary data.</text>
</comment>
<sequence length="756" mass="81951">MAVQAMGPSYAGGTQPVVKGGYAVLYLPDVNNRELIAQGEAPVFYYIPNIVRMARKNGPDSGDYLFNLIRFAGTGGEGVIGGGGDVAGGVVTFSVTGAIPEAVRAQSESEITGRFKDSDDVFWGIKNSRKPPMFRPAIITSSTTSVSNVAPTTRGFPVLASATRGGKTINEYQYFGMPGSRSGARPMPGEARDGETPAPGPVTQPEGAPPVLTNGSGNNLDPFYWQMYGEGNGSIDPTGTHAFSGLVGKYPAAILWEAFHGTASPMVVVQNYKLKVWSPVCTLSIRGNWDKVFSHFSAAASGRYLWASVDLKAEFNNMRTNGTIEVDLKVDTTLPGAEAIAKRLDEKSNLVYEKFMEAAKKVIFDPPQPQVEAAQASSSGGSFFSPWGAGVALKYRRDTTNLNLSYTETQQFAYLQDHTISSSLAGMYDEMKADPEAERKYFLTVYMDDWPRRLARICHPVASWGDGTVARLGIQVGYPNTKGEINWEGTAFSGSGGADSSWKFQTAQKIASDVQNAPEGWKPDLTFVKRQVFLNEPDSEIANQYKRVQIEKNIIAIDPEPNGTLINDTTLEVRADSAGRLAVGPVELGVVLTDDTQIVEAEFEPVDPDSGEPVGFDPVRFRWNRADYNQDRTWTIYTGDPGFRPFYRYRVSVTVKGTLFEPGRAWTGPWTRSSGNGPLLIDVPRPDSPGVVTRSVPDERVRLLRELNTRELEHKEGSGDGAKSGNGLGSGDGAKSGPPADGTTPAESPTYLEYKL</sequence>